<comment type="caution">
    <text evidence="2">The sequence shown here is derived from an EMBL/GenBank/DDBJ whole genome shotgun (WGS) entry which is preliminary data.</text>
</comment>
<accession>A0AAN7HMN6</accession>
<dbReference type="SMART" id="SM00256">
    <property type="entry name" value="FBOX"/>
    <property type="match status" value="1"/>
</dbReference>
<organism evidence="2 3">
    <name type="scientific">Corynascus novoguineensis</name>
    <dbReference type="NCBI Taxonomy" id="1126955"/>
    <lineage>
        <taxon>Eukaryota</taxon>
        <taxon>Fungi</taxon>
        <taxon>Dikarya</taxon>
        <taxon>Ascomycota</taxon>
        <taxon>Pezizomycotina</taxon>
        <taxon>Sordariomycetes</taxon>
        <taxon>Sordariomycetidae</taxon>
        <taxon>Sordariales</taxon>
        <taxon>Chaetomiaceae</taxon>
        <taxon>Corynascus</taxon>
    </lineage>
</organism>
<dbReference type="SUPFAM" id="SSF81383">
    <property type="entry name" value="F-box domain"/>
    <property type="match status" value="1"/>
</dbReference>
<dbReference type="EMBL" id="MU857667">
    <property type="protein sequence ID" value="KAK4246770.1"/>
    <property type="molecule type" value="Genomic_DNA"/>
</dbReference>
<dbReference type="SUPFAM" id="SSF48452">
    <property type="entry name" value="TPR-like"/>
    <property type="match status" value="1"/>
</dbReference>
<dbReference type="SUPFAM" id="SSF52047">
    <property type="entry name" value="RNI-like"/>
    <property type="match status" value="1"/>
</dbReference>
<dbReference type="InterPro" id="IPR011990">
    <property type="entry name" value="TPR-like_helical_dom_sf"/>
</dbReference>
<evidence type="ECO:0000259" key="1">
    <source>
        <dbReference type="PROSITE" id="PS50181"/>
    </source>
</evidence>
<dbReference type="Pfam" id="PF12937">
    <property type="entry name" value="F-box-like"/>
    <property type="match status" value="1"/>
</dbReference>
<evidence type="ECO:0000313" key="2">
    <source>
        <dbReference type="EMBL" id="KAK4246770.1"/>
    </source>
</evidence>
<reference evidence="2" key="2">
    <citation type="submission" date="2023-05" db="EMBL/GenBank/DDBJ databases">
        <authorList>
            <consortium name="Lawrence Berkeley National Laboratory"/>
            <person name="Steindorff A."/>
            <person name="Hensen N."/>
            <person name="Bonometti L."/>
            <person name="Westerberg I."/>
            <person name="Brannstrom I.O."/>
            <person name="Guillou S."/>
            <person name="Cros-Aarteil S."/>
            <person name="Calhoun S."/>
            <person name="Haridas S."/>
            <person name="Kuo A."/>
            <person name="Mondo S."/>
            <person name="Pangilinan J."/>
            <person name="Riley R."/>
            <person name="Labutti K."/>
            <person name="Andreopoulos B."/>
            <person name="Lipzen A."/>
            <person name="Chen C."/>
            <person name="Yanf M."/>
            <person name="Daum C."/>
            <person name="Ng V."/>
            <person name="Clum A."/>
            <person name="Ohm R."/>
            <person name="Martin F."/>
            <person name="Silar P."/>
            <person name="Natvig D."/>
            <person name="Lalanne C."/>
            <person name="Gautier V."/>
            <person name="Ament-Velasquez S.L."/>
            <person name="Kruys A."/>
            <person name="Hutchinson M.I."/>
            <person name="Powell A.J."/>
            <person name="Barry K."/>
            <person name="Miller A.N."/>
            <person name="Grigoriev I.V."/>
            <person name="Debuchy R."/>
            <person name="Gladieux P."/>
            <person name="Thoren M.H."/>
            <person name="Johannesson H."/>
        </authorList>
    </citation>
    <scope>NUCLEOTIDE SEQUENCE</scope>
    <source>
        <strain evidence="2">CBS 359.72</strain>
    </source>
</reference>
<sequence length="740" mass="82996">MAASGHFVPSGQADLANGASEENDAKITAAIAQGKELTQKGDFSKALRITLDAVNMCPCDPAGNGKQRHRKDKSCNILQCMAALKSNDPDALYRIAQGPCACGYSWQSCTLPQHAVALDALADCLFRANQYTAALSTALATIRLDPASAVGYCRGVKILRHLLKNTSAQSSTAEARLTALIFGEGDKEPSPLDLRRLLDRFVHVALDITGRHRCKPKDSYNVVLQRMAFHMKCEIACRDPIKEFPYEVLTMIFSLLNTSSIIQCLGVNKQWNQFIIQNTKLWDDLRLNRPGNPGRYFPAFLQKHQGEIKSLVIRDTSNFQANAVKIRQILQGLPKLERLHLDSGKPCPHTHEVDLQLPRLPTTSWARLTQLSLVSFRFEKPVMQLLSFSKDTLTVLDLVNTGPFSSMESSPGVTNALDSIRLPKLKKLRIIQEYPMKSLKQSTREKIEMEPIVIATPNLEQLYLDGFIAYWRRGEPKSGKDVLWPSLRKLVLGAMQLPDGDFLDERNMHFLPTLPSTMESIEFFNQVCKAIAHHVLFHITPDMPITTGHSPPDANYESRHFPNLEVFRCISGIFRPDLLQRVLEPSAKAGKLKVLELAVTTTSLSLMPSASPYLRSDFVPARDLGALASENLHTLGLYDFNFFGDPTSRYGATDQFCGDPFIEWLDCFPKLHTVAVYPGKWQGVAFFITKLILHPKVKVIHQDCLRGADWYEAQKLAKKHRVALYHTPNHTPVCWPMIED</sequence>
<gene>
    <name evidence="2" type="ORF">C7999DRAFT_41840</name>
</gene>
<dbReference type="PROSITE" id="PS50181">
    <property type="entry name" value="FBOX"/>
    <property type="match status" value="1"/>
</dbReference>
<keyword evidence="3" id="KW-1185">Reference proteome</keyword>
<dbReference type="Proteomes" id="UP001303647">
    <property type="component" value="Unassembled WGS sequence"/>
</dbReference>
<dbReference type="Gene3D" id="1.20.1280.50">
    <property type="match status" value="1"/>
</dbReference>
<evidence type="ECO:0000313" key="3">
    <source>
        <dbReference type="Proteomes" id="UP001303647"/>
    </source>
</evidence>
<reference evidence="2" key="1">
    <citation type="journal article" date="2023" name="Mol. Phylogenet. Evol.">
        <title>Genome-scale phylogeny and comparative genomics of the fungal order Sordariales.</title>
        <authorList>
            <person name="Hensen N."/>
            <person name="Bonometti L."/>
            <person name="Westerberg I."/>
            <person name="Brannstrom I.O."/>
            <person name="Guillou S."/>
            <person name="Cros-Aarteil S."/>
            <person name="Calhoun S."/>
            <person name="Haridas S."/>
            <person name="Kuo A."/>
            <person name="Mondo S."/>
            <person name="Pangilinan J."/>
            <person name="Riley R."/>
            <person name="LaButti K."/>
            <person name="Andreopoulos B."/>
            <person name="Lipzen A."/>
            <person name="Chen C."/>
            <person name="Yan M."/>
            <person name="Daum C."/>
            <person name="Ng V."/>
            <person name="Clum A."/>
            <person name="Steindorff A."/>
            <person name="Ohm R.A."/>
            <person name="Martin F."/>
            <person name="Silar P."/>
            <person name="Natvig D.O."/>
            <person name="Lalanne C."/>
            <person name="Gautier V."/>
            <person name="Ament-Velasquez S.L."/>
            <person name="Kruys A."/>
            <person name="Hutchinson M.I."/>
            <person name="Powell A.J."/>
            <person name="Barry K."/>
            <person name="Miller A.N."/>
            <person name="Grigoriev I.V."/>
            <person name="Debuchy R."/>
            <person name="Gladieux P."/>
            <person name="Hiltunen Thoren M."/>
            <person name="Johannesson H."/>
        </authorList>
    </citation>
    <scope>NUCLEOTIDE SEQUENCE</scope>
    <source>
        <strain evidence="2">CBS 359.72</strain>
    </source>
</reference>
<proteinExistence type="predicted"/>
<feature type="domain" description="F-box" evidence="1">
    <location>
        <begin position="238"/>
        <end position="285"/>
    </location>
</feature>
<dbReference type="Gene3D" id="1.25.40.10">
    <property type="entry name" value="Tetratricopeptide repeat domain"/>
    <property type="match status" value="1"/>
</dbReference>
<dbReference type="InterPro" id="IPR036047">
    <property type="entry name" value="F-box-like_dom_sf"/>
</dbReference>
<dbReference type="AlphaFoldDB" id="A0AAN7HMN6"/>
<dbReference type="InterPro" id="IPR001810">
    <property type="entry name" value="F-box_dom"/>
</dbReference>
<protein>
    <recommendedName>
        <fullName evidence="1">F-box domain-containing protein</fullName>
    </recommendedName>
</protein>
<name>A0AAN7HMN6_9PEZI</name>